<dbReference type="EMBL" id="MH784601">
    <property type="protein sequence ID" value="QDL89947.1"/>
    <property type="molecule type" value="Genomic_DNA"/>
</dbReference>
<dbReference type="AlphaFoldDB" id="A0A5B8FUG3"/>
<sequence>MNHSIKKMLRLIDPNLTILEITQEKINHQMTLVIKADLSPQPSPCKCCGANVIDEDGKFAIVKNGKKTVTVRLEAFNHLPMVMHLNKQRYVCKKCRHYWTAQSYFIRPHHSISEQVRFKMMDLLKEKVSLTFIAKQCQVSISTVIRVLRSFKPQLPKAKQLYLPKVLLVDEFRSHASLEDKMSFICVDGETGKLLDVLPTRKLSYLKNYFQNAQNKEDVQFLVSDMNASYMQLIASHFPNAQLIIDRFHIVKHINQALNDCRVREMKELIKEKKRSQATKLKSNWRYILKKRATLDVTEYKSWRSFRQPKFPLLTEEMMVDRLLAFSPKLKLGYQYVHDLLEAFDDKDPDTFFEILKTLPDTLDEVLKEKLQNLLNYEEGIRNALIYPYSNGKIEAKNTHIKTLKRVSYGFRSFMNMKLRLFLMNGLIESK</sequence>
<name>A0A5B8FUG3_ENTFC</name>
<feature type="domain" description="Transposase IS204/IS1001/IS1096/IS1165 DDE" evidence="1">
    <location>
        <begin position="168"/>
        <end position="421"/>
    </location>
</feature>
<dbReference type="PANTHER" id="PTHR33498:SF1">
    <property type="entry name" value="TRANSPOSASE FOR INSERTION SEQUENCE ELEMENT IS1557"/>
    <property type="match status" value="1"/>
</dbReference>
<dbReference type="RefSeq" id="WP_172693282.1">
    <property type="nucleotide sequence ID" value="NZ_CP091100.1"/>
</dbReference>
<keyword evidence="2" id="KW-0614">Plasmid</keyword>
<dbReference type="InterPro" id="IPR047951">
    <property type="entry name" value="Transpos_ISL3"/>
</dbReference>
<protein>
    <submittedName>
        <fullName evidence="2">Transposase</fullName>
    </submittedName>
</protein>
<dbReference type="InterPro" id="IPR002560">
    <property type="entry name" value="Transposase_DDE"/>
</dbReference>
<dbReference type="NCBIfam" id="NF033550">
    <property type="entry name" value="transpos_ISL3"/>
    <property type="match status" value="1"/>
</dbReference>
<evidence type="ECO:0000259" key="1">
    <source>
        <dbReference type="Pfam" id="PF01610"/>
    </source>
</evidence>
<reference evidence="2" key="1">
    <citation type="journal article" date="2019" name="J. Antimicrob. Chemother.">
        <title>Emergence of plasmid-mediated oxazolidinone resistance gene poxtA from CC17 Enterococcus faecium of pig origin.</title>
        <authorList>
            <person name="Huang J."/>
            <person name="Wang M."/>
            <person name="Gao Y."/>
            <person name="Chen L."/>
            <person name="Wang L."/>
        </authorList>
    </citation>
    <scope>NUCLEOTIDE SEQUENCE</scope>
    <source>
        <strain evidence="2">25</strain>
        <plasmid evidence="2">pC25-1</plasmid>
    </source>
</reference>
<proteinExistence type="predicted"/>
<dbReference type="PANTHER" id="PTHR33498">
    <property type="entry name" value="TRANSPOSASE FOR INSERTION SEQUENCE ELEMENT IS1557"/>
    <property type="match status" value="1"/>
</dbReference>
<evidence type="ECO:0000313" key="2">
    <source>
        <dbReference type="EMBL" id="QDL89947.1"/>
    </source>
</evidence>
<accession>A0A5B8FUG3</accession>
<geneLocation type="plasmid" evidence="2">
    <name>pC25-1</name>
</geneLocation>
<dbReference type="Pfam" id="PF01610">
    <property type="entry name" value="DDE_Tnp_ISL3"/>
    <property type="match status" value="1"/>
</dbReference>
<organism evidence="2">
    <name type="scientific">Enterococcus faecium</name>
    <name type="common">Streptococcus faecium</name>
    <dbReference type="NCBI Taxonomy" id="1352"/>
    <lineage>
        <taxon>Bacteria</taxon>
        <taxon>Bacillati</taxon>
        <taxon>Bacillota</taxon>
        <taxon>Bacilli</taxon>
        <taxon>Lactobacillales</taxon>
        <taxon>Enterococcaceae</taxon>
        <taxon>Enterococcus</taxon>
    </lineage>
</organism>